<evidence type="ECO:0000259" key="5">
    <source>
        <dbReference type="Pfam" id="PF04577"/>
    </source>
</evidence>
<comment type="caution">
    <text evidence="6">The sequence shown here is derived from an EMBL/GenBank/DDBJ whole genome shotgun (WGS) entry which is preliminary data.</text>
</comment>
<keyword evidence="3" id="KW-0325">Glycoprotein</keyword>
<feature type="transmembrane region" description="Helical" evidence="4">
    <location>
        <begin position="18"/>
        <end position="40"/>
    </location>
</feature>
<dbReference type="EMBL" id="JABANO010013377">
    <property type="protein sequence ID" value="KAF4740271.1"/>
    <property type="molecule type" value="Genomic_DNA"/>
</dbReference>
<proteinExistence type="predicted"/>
<evidence type="ECO:0000256" key="1">
    <source>
        <dbReference type="ARBA" id="ARBA00022676"/>
    </source>
</evidence>
<keyword evidence="1" id="KW-0328">Glycosyltransferase</keyword>
<dbReference type="InterPro" id="IPR049625">
    <property type="entry name" value="Glyco_transf_61_cat"/>
</dbReference>
<evidence type="ECO:0000256" key="2">
    <source>
        <dbReference type="ARBA" id="ARBA00022679"/>
    </source>
</evidence>
<keyword evidence="2" id="KW-0808">Transferase</keyword>
<feature type="domain" description="Glycosyltransferase 61 catalytic" evidence="5">
    <location>
        <begin position="299"/>
        <end position="412"/>
    </location>
</feature>
<dbReference type="Pfam" id="PF04577">
    <property type="entry name" value="Glyco_transf_61"/>
    <property type="match status" value="1"/>
</dbReference>
<dbReference type="PANTHER" id="PTHR20961">
    <property type="entry name" value="GLYCOSYLTRANSFERASE"/>
    <property type="match status" value="1"/>
</dbReference>
<keyword evidence="4" id="KW-0812">Transmembrane</keyword>
<keyword evidence="4" id="KW-1133">Transmembrane helix</keyword>
<dbReference type="InterPro" id="IPR007657">
    <property type="entry name" value="Glycosyltransferase_61"/>
</dbReference>
<dbReference type="AlphaFoldDB" id="A0A7J6T5L7"/>
<name>A0A7J6T5L7_PEROL</name>
<evidence type="ECO:0000256" key="3">
    <source>
        <dbReference type="ARBA" id="ARBA00023180"/>
    </source>
</evidence>
<reference evidence="6 7" key="1">
    <citation type="submission" date="2020-04" db="EMBL/GenBank/DDBJ databases">
        <title>Perkinsus olseni comparative genomics.</title>
        <authorList>
            <person name="Bogema D.R."/>
        </authorList>
    </citation>
    <scope>NUCLEOTIDE SEQUENCE [LARGE SCALE GENOMIC DNA]</scope>
    <source>
        <strain evidence="6 7">ATCC PRA-207</strain>
    </source>
</reference>
<evidence type="ECO:0000313" key="7">
    <source>
        <dbReference type="Proteomes" id="UP000553632"/>
    </source>
</evidence>
<keyword evidence="4" id="KW-0472">Membrane</keyword>
<evidence type="ECO:0000256" key="4">
    <source>
        <dbReference type="SAM" id="Phobius"/>
    </source>
</evidence>
<keyword evidence="7" id="KW-1185">Reference proteome</keyword>
<sequence>MGRPSDESVLGSRTDHRWFLAAFGVCSLWGLYMIWASLIIDHPPNRWRKIQSRLASPQDLRSIATAPRKASRLERYISEQEDGANCGDLTGFQRILDYREKWRSQARSFCEGGSSSLKCFVDDGGDSNVTRDYICTGRDVHVRMADLGNITKHDRLRIYGDCRATEEFRRLKFIDCENELSKQMHDFRDVLGSTPSRCDRRIDTAVVMRIRERVGRNPWHTHEEIIALFMTMVAMEIDPAKVTLIINRPRPDPRQSYPLLAIHDGLFGVSETVFADELAGMNDTVCFGEIIIPIPPAQAFYAKRLREGCGKSSILRGYRAYLLDAYGVVTRSSRVMRITMISRTAQFKRRFINEAEVTAALQQGNGREVRTVVLSEMNLTAQFETMANTDVLLGAHGAGLFWLVLLPECSQVLEVGTGADHHYRNLAQYSGINHRYLSQSVGHGTPDIHVDIEGLLKSVEEAEKQWRECHLM</sequence>
<dbReference type="GO" id="GO:0016757">
    <property type="term" value="F:glycosyltransferase activity"/>
    <property type="evidence" value="ECO:0007669"/>
    <property type="project" value="UniProtKB-KW"/>
</dbReference>
<protein>
    <recommendedName>
        <fullName evidence="5">Glycosyltransferase 61 catalytic domain-containing protein</fullName>
    </recommendedName>
</protein>
<gene>
    <name evidence="6" type="ORF">FOZ63_027745</name>
</gene>
<dbReference type="Proteomes" id="UP000553632">
    <property type="component" value="Unassembled WGS sequence"/>
</dbReference>
<organism evidence="6 7">
    <name type="scientific">Perkinsus olseni</name>
    <name type="common">Perkinsus atlanticus</name>
    <dbReference type="NCBI Taxonomy" id="32597"/>
    <lineage>
        <taxon>Eukaryota</taxon>
        <taxon>Sar</taxon>
        <taxon>Alveolata</taxon>
        <taxon>Perkinsozoa</taxon>
        <taxon>Perkinsea</taxon>
        <taxon>Perkinsida</taxon>
        <taxon>Perkinsidae</taxon>
        <taxon>Perkinsus</taxon>
    </lineage>
</organism>
<evidence type="ECO:0000313" key="6">
    <source>
        <dbReference type="EMBL" id="KAF4740271.1"/>
    </source>
</evidence>
<accession>A0A7J6T5L7</accession>